<feature type="non-terminal residue" evidence="5">
    <location>
        <position position="1"/>
    </location>
</feature>
<dbReference type="Gene3D" id="2.60.120.290">
    <property type="entry name" value="Spermadhesin, CUB domain"/>
    <property type="match status" value="1"/>
</dbReference>
<gene>
    <name evidence="5" type="ORF">MNOR_LOCUS6201</name>
</gene>
<dbReference type="FunFam" id="2.60.120.290:FF:000013">
    <property type="entry name" value="Membrane frizzled-related protein"/>
    <property type="match status" value="1"/>
</dbReference>
<name>A0AAV2PY94_MEGNR</name>
<comment type="caution">
    <text evidence="3">Lacks conserved residue(s) required for the propagation of feature annotation.</text>
</comment>
<evidence type="ECO:0000313" key="5">
    <source>
        <dbReference type="EMBL" id="CAL4067115.1"/>
    </source>
</evidence>
<reference evidence="5 6" key="1">
    <citation type="submission" date="2024-05" db="EMBL/GenBank/DDBJ databases">
        <authorList>
            <person name="Wallberg A."/>
        </authorList>
    </citation>
    <scope>NUCLEOTIDE SEQUENCE [LARGE SCALE GENOMIC DNA]</scope>
</reference>
<sequence length="176" mass="20167">AVYLFGVTLARTLPWEKKILREDDQSWDNGRRFVDSCGGDFSSDTGTLESPGFPGFYPNNLYCFWTIKSEDGTPLTIEFTDLDVEFQRNCVYDYVMICDGPYVTSPPLANGKLCGNFKLLGFDHYNPPKFNTTGDEASIVFRSDYMNPKKGFRLKWTSIGKYMISIYLHSSLFNYQ</sequence>
<evidence type="ECO:0000313" key="6">
    <source>
        <dbReference type="Proteomes" id="UP001497623"/>
    </source>
</evidence>
<dbReference type="SUPFAM" id="SSF49854">
    <property type="entry name" value="Spermadhesin, CUB domain"/>
    <property type="match status" value="1"/>
</dbReference>
<dbReference type="InterPro" id="IPR035914">
    <property type="entry name" value="Sperma_CUB_dom_sf"/>
</dbReference>
<accession>A0AAV2PY94</accession>
<evidence type="ECO:0000259" key="4">
    <source>
        <dbReference type="PROSITE" id="PS01180"/>
    </source>
</evidence>
<comment type="caution">
    <text evidence="5">The sequence shown here is derived from an EMBL/GenBank/DDBJ whole genome shotgun (WGS) entry which is preliminary data.</text>
</comment>
<dbReference type="PROSITE" id="PS01180">
    <property type="entry name" value="CUB"/>
    <property type="match status" value="1"/>
</dbReference>
<keyword evidence="1" id="KW-0677">Repeat</keyword>
<evidence type="ECO:0000256" key="2">
    <source>
        <dbReference type="ARBA" id="ARBA00023157"/>
    </source>
</evidence>
<keyword evidence="6" id="KW-1185">Reference proteome</keyword>
<organism evidence="5 6">
    <name type="scientific">Meganyctiphanes norvegica</name>
    <name type="common">Northern krill</name>
    <name type="synonym">Thysanopoda norvegica</name>
    <dbReference type="NCBI Taxonomy" id="48144"/>
    <lineage>
        <taxon>Eukaryota</taxon>
        <taxon>Metazoa</taxon>
        <taxon>Ecdysozoa</taxon>
        <taxon>Arthropoda</taxon>
        <taxon>Crustacea</taxon>
        <taxon>Multicrustacea</taxon>
        <taxon>Malacostraca</taxon>
        <taxon>Eumalacostraca</taxon>
        <taxon>Eucarida</taxon>
        <taxon>Euphausiacea</taxon>
        <taxon>Euphausiidae</taxon>
        <taxon>Meganyctiphanes</taxon>
    </lineage>
</organism>
<protein>
    <recommendedName>
        <fullName evidence="4">CUB domain-containing protein</fullName>
    </recommendedName>
</protein>
<keyword evidence="2" id="KW-1015">Disulfide bond</keyword>
<proteinExistence type="predicted"/>
<evidence type="ECO:0000256" key="3">
    <source>
        <dbReference type="PROSITE-ProRule" id="PRU00059"/>
    </source>
</evidence>
<dbReference type="InterPro" id="IPR000859">
    <property type="entry name" value="CUB_dom"/>
</dbReference>
<feature type="non-terminal residue" evidence="5">
    <location>
        <position position="176"/>
    </location>
</feature>
<dbReference type="SMART" id="SM00042">
    <property type="entry name" value="CUB"/>
    <property type="match status" value="1"/>
</dbReference>
<feature type="domain" description="CUB" evidence="4">
    <location>
        <begin position="37"/>
        <end position="159"/>
    </location>
</feature>
<dbReference type="PANTHER" id="PTHR24251">
    <property type="entry name" value="OVOCHYMASE-RELATED"/>
    <property type="match status" value="1"/>
</dbReference>
<dbReference type="Pfam" id="PF00431">
    <property type="entry name" value="CUB"/>
    <property type="match status" value="1"/>
</dbReference>
<dbReference type="Proteomes" id="UP001497623">
    <property type="component" value="Unassembled WGS sequence"/>
</dbReference>
<dbReference type="AlphaFoldDB" id="A0AAV2PY94"/>
<dbReference type="PANTHER" id="PTHR24251:SF41">
    <property type="entry name" value="DELETED IN MALIGNANT BRAIN TUMORS 1 PROTEIN-LIKE"/>
    <property type="match status" value="1"/>
</dbReference>
<dbReference type="CDD" id="cd00041">
    <property type="entry name" value="CUB"/>
    <property type="match status" value="1"/>
</dbReference>
<dbReference type="EMBL" id="CAXKWB010002528">
    <property type="protein sequence ID" value="CAL4067115.1"/>
    <property type="molecule type" value="Genomic_DNA"/>
</dbReference>
<evidence type="ECO:0000256" key="1">
    <source>
        <dbReference type="ARBA" id="ARBA00022737"/>
    </source>
</evidence>